<dbReference type="HAMAP" id="MF_01334">
    <property type="entry name" value="Ribosomal_bL25_CTC"/>
    <property type="match status" value="1"/>
</dbReference>
<evidence type="ECO:0000256" key="6">
    <source>
        <dbReference type="SAM" id="MobiDB-lite"/>
    </source>
</evidence>
<dbReference type="Pfam" id="PF14693">
    <property type="entry name" value="Ribosomal_TL5_C"/>
    <property type="match status" value="1"/>
</dbReference>
<evidence type="ECO:0000256" key="3">
    <source>
        <dbReference type="ARBA" id="ARBA00022980"/>
    </source>
</evidence>
<dbReference type="OrthoDB" id="9786489at2"/>
<evidence type="ECO:0000256" key="5">
    <source>
        <dbReference type="HAMAP-Rule" id="MF_01334"/>
    </source>
</evidence>
<keyword evidence="3 5" id="KW-0689">Ribosomal protein</keyword>
<evidence type="ECO:0000256" key="2">
    <source>
        <dbReference type="ARBA" id="ARBA00022884"/>
    </source>
</evidence>
<evidence type="ECO:0000313" key="9">
    <source>
        <dbReference type="EMBL" id="CDN31523.1"/>
    </source>
</evidence>
<protein>
    <recommendedName>
        <fullName evidence="5">Large ribosomal subunit protein bL25</fullName>
    </recommendedName>
    <alternativeName>
        <fullName evidence="5">General stress protein CTC</fullName>
    </alternativeName>
</protein>
<dbReference type="GO" id="GO:0003735">
    <property type="term" value="F:structural constituent of ribosome"/>
    <property type="evidence" value="ECO:0007669"/>
    <property type="project" value="InterPro"/>
</dbReference>
<proteinExistence type="inferred from homology"/>
<comment type="function">
    <text evidence="5">This is one of the proteins that binds to the 5S RNA in the ribosome where it forms part of the central protuberance.</text>
</comment>
<feature type="compositionally biased region" description="Basic and acidic residues" evidence="6">
    <location>
        <begin position="9"/>
        <end position="21"/>
    </location>
</feature>
<accession>A0A060RCI9</accession>
<dbReference type="HOGENOM" id="CLU_075939_2_1_10"/>
<dbReference type="NCBIfam" id="TIGR00731">
    <property type="entry name" value="bL25_bact_ctc"/>
    <property type="match status" value="1"/>
</dbReference>
<dbReference type="PANTHER" id="PTHR33284">
    <property type="entry name" value="RIBOSOMAL PROTEIN L25/GLN-TRNA SYNTHETASE, ANTI-CODON-BINDING DOMAIN-CONTAINING PROTEIN"/>
    <property type="match status" value="1"/>
</dbReference>
<dbReference type="InterPro" id="IPR001021">
    <property type="entry name" value="Ribosomal_bL25_long"/>
</dbReference>
<evidence type="ECO:0000256" key="1">
    <source>
        <dbReference type="ARBA" id="ARBA00022730"/>
    </source>
</evidence>
<dbReference type="PANTHER" id="PTHR33284:SF1">
    <property type="entry name" value="RIBOSOMAL PROTEIN L25_GLN-TRNA SYNTHETASE, ANTI-CODON-BINDING DOMAIN-CONTAINING PROTEIN"/>
    <property type="match status" value="1"/>
</dbReference>
<dbReference type="Proteomes" id="UP000027616">
    <property type="component" value="Chromosome I"/>
</dbReference>
<feature type="domain" description="Large ribosomal subunit protein bL25 L25" evidence="7">
    <location>
        <begin position="6"/>
        <end position="91"/>
    </location>
</feature>
<sequence length="198" mass="21592">MKHLQISAKKREDFGKKHSSAVRREESVPVVVYGGGEETVHASLNTTDLRNLIYSPHSYIVELDIEGKKEMCVMREVQYHPVTDAPLHIDFFRVIPGKPVVIDLPVELYGNAEGVKVGGKLALAKRKLRVTALEENLPDAIRIDVSALELGKSIFVGDLNFENITFLTPATTAVCAVKMTRAARGAQAAAAAATGKKK</sequence>
<comment type="subunit">
    <text evidence="5">Part of the 50S ribosomal subunit; part of the 5S rRNA/L5/L18/L25 subcomplex. Contacts the 5S rRNA. Binds to the 5S rRNA independently of L5 and L18.</text>
</comment>
<dbReference type="InterPro" id="IPR029751">
    <property type="entry name" value="Ribosomal_L25_dom"/>
</dbReference>
<reference evidence="9 10" key="1">
    <citation type="journal article" date="2015" name="Genome Announc.">
        <title>Complete Genome Sequence of the Novel Leech Symbiont Mucinivorans hirudinis M3T.</title>
        <authorList>
            <person name="Nelson M.C."/>
            <person name="Bomar L."/>
            <person name="Graf J."/>
        </authorList>
    </citation>
    <scope>NUCLEOTIDE SEQUENCE [LARGE SCALE GENOMIC DNA]</scope>
    <source>
        <strain evidence="10">M3</strain>
    </source>
</reference>
<dbReference type="STRING" id="1433126.BN938_1436"/>
<evidence type="ECO:0000313" key="10">
    <source>
        <dbReference type="Proteomes" id="UP000027616"/>
    </source>
</evidence>
<dbReference type="GO" id="GO:0006412">
    <property type="term" value="P:translation"/>
    <property type="evidence" value="ECO:0007669"/>
    <property type="project" value="UniProtKB-UniRule"/>
</dbReference>
<dbReference type="InterPro" id="IPR020057">
    <property type="entry name" value="Ribosomal_bL25_b-dom"/>
</dbReference>
<evidence type="ECO:0000256" key="4">
    <source>
        <dbReference type="ARBA" id="ARBA00023274"/>
    </source>
</evidence>
<dbReference type="GO" id="GO:0022625">
    <property type="term" value="C:cytosolic large ribosomal subunit"/>
    <property type="evidence" value="ECO:0007669"/>
    <property type="project" value="TreeGrafter"/>
</dbReference>
<dbReference type="InterPro" id="IPR020056">
    <property type="entry name" value="Rbsml_bL25/Gln-tRNA_synth_N"/>
</dbReference>
<dbReference type="AlphaFoldDB" id="A0A060RCI9"/>
<dbReference type="InterPro" id="IPR020930">
    <property type="entry name" value="Ribosomal_uL5_bac-type"/>
</dbReference>
<dbReference type="eggNOG" id="COG1825">
    <property type="taxonomic scope" value="Bacteria"/>
</dbReference>
<keyword evidence="4 5" id="KW-0687">Ribonucleoprotein</keyword>
<gene>
    <name evidence="5" type="primary">rplY</name>
    <name evidence="5" type="synonym">ctc</name>
    <name evidence="9" type="ORF">BN938_1436</name>
</gene>
<feature type="region of interest" description="Disordered" evidence="6">
    <location>
        <begin position="1"/>
        <end position="21"/>
    </location>
</feature>
<dbReference type="InterPro" id="IPR037121">
    <property type="entry name" value="Ribosomal_bL25_C"/>
</dbReference>
<dbReference type="CDD" id="cd00495">
    <property type="entry name" value="Ribosomal_L25_TL5_CTC"/>
    <property type="match status" value="1"/>
</dbReference>
<keyword evidence="1 5" id="KW-0699">rRNA-binding</keyword>
<comment type="similarity">
    <text evidence="5">Belongs to the bacterial ribosomal protein bL25 family. CTC subfamily.</text>
</comment>
<dbReference type="InterPro" id="IPR011035">
    <property type="entry name" value="Ribosomal_bL25/Gln-tRNA_synth"/>
</dbReference>
<dbReference type="Gene3D" id="2.40.240.10">
    <property type="entry name" value="Ribosomal Protein L25, Chain P"/>
    <property type="match status" value="1"/>
</dbReference>
<name>A0A060RCI9_9BACT</name>
<evidence type="ECO:0000259" key="8">
    <source>
        <dbReference type="Pfam" id="PF14693"/>
    </source>
</evidence>
<organism evidence="9 10">
    <name type="scientific">Mucinivorans hirudinis</name>
    <dbReference type="NCBI Taxonomy" id="1433126"/>
    <lineage>
        <taxon>Bacteria</taxon>
        <taxon>Pseudomonadati</taxon>
        <taxon>Bacteroidota</taxon>
        <taxon>Bacteroidia</taxon>
        <taxon>Bacteroidales</taxon>
        <taxon>Rikenellaceae</taxon>
        <taxon>Mucinivorans</taxon>
    </lineage>
</organism>
<keyword evidence="10" id="KW-1185">Reference proteome</keyword>
<dbReference type="Gene3D" id="2.170.120.20">
    <property type="entry name" value="Ribosomal protein L25, beta domain"/>
    <property type="match status" value="1"/>
</dbReference>
<dbReference type="GO" id="GO:0008097">
    <property type="term" value="F:5S rRNA binding"/>
    <property type="evidence" value="ECO:0007669"/>
    <property type="project" value="InterPro"/>
</dbReference>
<dbReference type="SUPFAM" id="SSF50715">
    <property type="entry name" value="Ribosomal protein L25-like"/>
    <property type="match status" value="1"/>
</dbReference>
<feature type="domain" description="Large ribosomal subunit protein bL25 beta" evidence="8">
    <location>
        <begin position="100"/>
        <end position="180"/>
    </location>
</feature>
<keyword evidence="2 5" id="KW-0694">RNA-binding</keyword>
<dbReference type="EMBL" id="HG934468">
    <property type="protein sequence ID" value="CDN31523.1"/>
    <property type="molecule type" value="Genomic_DNA"/>
</dbReference>
<evidence type="ECO:0000259" key="7">
    <source>
        <dbReference type="Pfam" id="PF01386"/>
    </source>
</evidence>
<dbReference type="KEGG" id="rbc:BN938_1436"/>
<dbReference type="PATRIC" id="fig|1433126.3.peg.1421"/>
<dbReference type="NCBIfam" id="NF004132">
    <property type="entry name" value="PRK05618.2-2"/>
    <property type="match status" value="1"/>
</dbReference>
<dbReference type="Pfam" id="PF01386">
    <property type="entry name" value="Ribosomal_L25p"/>
    <property type="match status" value="1"/>
</dbReference>